<evidence type="ECO:0000256" key="1">
    <source>
        <dbReference type="ARBA" id="ARBA00007734"/>
    </source>
</evidence>
<feature type="domain" description="LysM" evidence="2">
    <location>
        <begin position="396"/>
        <end position="440"/>
    </location>
</feature>
<dbReference type="PANTHER" id="PTHR33734:SF22">
    <property type="entry name" value="MEMBRANE-BOUND LYTIC MUREIN TRANSGLYCOSYLASE D"/>
    <property type="match status" value="1"/>
</dbReference>
<dbReference type="FunFam" id="1.10.530.10:FF:000004">
    <property type="entry name" value="Membrane-bound lytic murein transglycosylase D"/>
    <property type="match status" value="1"/>
</dbReference>
<dbReference type="Pfam" id="PF01476">
    <property type="entry name" value="LysM"/>
    <property type="match status" value="2"/>
</dbReference>
<evidence type="ECO:0000313" key="4">
    <source>
        <dbReference type="EMBL" id="VFK39790.1"/>
    </source>
</evidence>
<dbReference type="GO" id="GO:0016020">
    <property type="term" value="C:membrane"/>
    <property type="evidence" value="ECO:0007669"/>
    <property type="project" value="InterPro"/>
</dbReference>
<proteinExistence type="inferred from homology"/>
<dbReference type="EMBL" id="CAADFU010000004">
    <property type="protein sequence ID" value="VFK39790.1"/>
    <property type="molecule type" value="Genomic_DNA"/>
</dbReference>
<dbReference type="Gene3D" id="3.10.350.10">
    <property type="entry name" value="LysM domain"/>
    <property type="match status" value="2"/>
</dbReference>
<dbReference type="InterPro" id="IPR023346">
    <property type="entry name" value="Lysozyme-like_dom_sf"/>
</dbReference>
<dbReference type="SUPFAM" id="SSF53955">
    <property type="entry name" value="Lysozyme-like"/>
    <property type="match status" value="1"/>
</dbReference>
<dbReference type="SUPFAM" id="SSF54106">
    <property type="entry name" value="LysM domain"/>
    <property type="match status" value="2"/>
</dbReference>
<dbReference type="InterPro" id="IPR000189">
    <property type="entry name" value="Transglyc_AS"/>
</dbReference>
<accession>A0A450YE00</accession>
<evidence type="ECO:0000259" key="2">
    <source>
        <dbReference type="PROSITE" id="PS51782"/>
    </source>
</evidence>
<dbReference type="GO" id="GO:0000270">
    <property type="term" value="P:peptidoglycan metabolic process"/>
    <property type="evidence" value="ECO:0007669"/>
    <property type="project" value="InterPro"/>
</dbReference>
<name>A0A450YE00_9GAMM</name>
<comment type="similarity">
    <text evidence="1">Belongs to the transglycosylase Slt family.</text>
</comment>
<dbReference type="AlphaFoldDB" id="A0A450YE00"/>
<dbReference type="GO" id="GO:0008932">
    <property type="term" value="F:lytic endotransglycosylase activity"/>
    <property type="evidence" value="ECO:0007669"/>
    <property type="project" value="TreeGrafter"/>
</dbReference>
<dbReference type="CDD" id="cd00118">
    <property type="entry name" value="LysM"/>
    <property type="match status" value="2"/>
</dbReference>
<dbReference type="EMBL" id="CAADFR010000034">
    <property type="protein sequence ID" value="VFK39181.1"/>
    <property type="molecule type" value="Genomic_DNA"/>
</dbReference>
<dbReference type="InterPro" id="IPR018392">
    <property type="entry name" value="LysM"/>
</dbReference>
<sequence>MKSPSYLHNLIRLIFFFGVLGNISGCEFLAGKSESVGTREGWRDDLWGRAQSSFMLQDMYRFKEVQSHKTWFKHNQAFLHRTTDRGARYFYHILGEVERRGMPGEIALLPVVESAFQPFAYSPSHASGIWQFIPSTGKRYGLKQNWWYDGRRDILASTQAALNYLQNLHNRFDGDWLLAVAAYNTGEGNVERAIERNRNAGKSIDFWSLDLPSETRGYVPRLLALASIVQNPAEYGLVLKKIPNRPYFQQVPTNGQIELKVAAGIANLPLDEIRRLNPAFRRWATDPDGPHHLLLPTDRVDAFRKALSRLSPKQRIRIQWHKHVVKRGETLSTIASRFKTTVTALRKINNLQGNMIRVGRNILIPTGKYALDYRSKNKSALTRKPAIKQKPAKKPHTYIVRSGDSLWLIARRYRVSVSQLASWNGLARNSVLLPGQKLDLYVGAPKPKKS</sequence>
<dbReference type="InterPro" id="IPR008258">
    <property type="entry name" value="Transglycosylase_SLT_dom_1"/>
</dbReference>
<gene>
    <name evidence="4" type="ORF">BECKSD772E_GA0070983_100446</name>
    <name evidence="3" type="ORF">BECKSD772F_GA0070984_103421</name>
</gene>
<dbReference type="PROSITE" id="PS51782">
    <property type="entry name" value="LYSM"/>
    <property type="match status" value="2"/>
</dbReference>
<dbReference type="PANTHER" id="PTHR33734">
    <property type="entry name" value="LYSM DOMAIN-CONTAINING GPI-ANCHORED PROTEIN 2"/>
    <property type="match status" value="1"/>
</dbReference>
<reference evidence="4" key="1">
    <citation type="submission" date="2019-02" db="EMBL/GenBank/DDBJ databases">
        <authorList>
            <person name="Gruber-Vodicka R. H."/>
            <person name="Seah K. B. B."/>
        </authorList>
    </citation>
    <scope>NUCLEOTIDE SEQUENCE</scope>
    <source>
        <strain evidence="4">BECK_S1320</strain>
        <strain evidence="3">BECK_S1321</strain>
    </source>
</reference>
<organism evidence="4">
    <name type="scientific">Candidatus Kentrum sp. SD</name>
    <dbReference type="NCBI Taxonomy" id="2126332"/>
    <lineage>
        <taxon>Bacteria</taxon>
        <taxon>Pseudomonadati</taxon>
        <taxon>Pseudomonadota</taxon>
        <taxon>Gammaproteobacteria</taxon>
        <taxon>Candidatus Kentrum</taxon>
    </lineage>
</organism>
<dbReference type="Pfam" id="PF01464">
    <property type="entry name" value="SLT"/>
    <property type="match status" value="1"/>
</dbReference>
<dbReference type="InterPro" id="IPR036779">
    <property type="entry name" value="LysM_dom_sf"/>
</dbReference>
<evidence type="ECO:0000313" key="3">
    <source>
        <dbReference type="EMBL" id="VFK39181.1"/>
    </source>
</evidence>
<dbReference type="PROSITE" id="PS00922">
    <property type="entry name" value="TRANSGLYCOSYLASE"/>
    <property type="match status" value="1"/>
</dbReference>
<dbReference type="Gene3D" id="1.10.530.10">
    <property type="match status" value="1"/>
</dbReference>
<dbReference type="CDD" id="cd16894">
    <property type="entry name" value="MltD-like"/>
    <property type="match status" value="1"/>
</dbReference>
<feature type="domain" description="LysM" evidence="2">
    <location>
        <begin position="321"/>
        <end position="364"/>
    </location>
</feature>
<protein>
    <submittedName>
        <fullName evidence="4">Membrane-bound lytic murein transglycosylase D</fullName>
    </submittedName>
</protein>
<dbReference type="SMART" id="SM00257">
    <property type="entry name" value="LysM"/>
    <property type="match status" value="2"/>
</dbReference>